<reference evidence="2 3" key="1">
    <citation type="submission" date="2018-06" db="EMBL/GenBank/DDBJ databases">
        <title>Echinicola strongylocentroti sp. nov., isolated from a sea urchin Strongylocentrotus intermedius.</title>
        <authorList>
            <person name="Bae S.S."/>
        </authorList>
    </citation>
    <scope>NUCLEOTIDE SEQUENCE [LARGE SCALE GENOMIC DNA]</scope>
    <source>
        <strain evidence="2 3">MEBiC08714</strain>
    </source>
</reference>
<feature type="region of interest" description="Disordered" evidence="1">
    <location>
        <begin position="187"/>
        <end position="219"/>
    </location>
</feature>
<protein>
    <submittedName>
        <fullName evidence="2">Uncharacterized protein</fullName>
    </submittedName>
</protein>
<evidence type="ECO:0000256" key="1">
    <source>
        <dbReference type="SAM" id="MobiDB-lite"/>
    </source>
</evidence>
<dbReference type="EMBL" id="CP030041">
    <property type="protein sequence ID" value="AWW30402.1"/>
    <property type="molecule type" value="Genomic_DNA"/>
</dbReference>
<gene>
    <name evidence="2" type="ORF">DN752_09860</name>
</gene>
<evidence type="ECO:0000313" key="2">
    <source>
        <dbReference type="EMBL" id="AWW30402.1"/>
    </source>
</evidence>
<accession>A0A2Z4IH23</accession>
<dbReference type="AlphaFoldDB" id="A0A2Z4IH23"/>
<dbReference type="PROSITE" id="PS51257">
    <property type="entry name" value="PROKAR_LIPOPROTEIN"/>
    <property type="match status" value="1"/>
</dbReference>
<keyword evidence="3" id="KW-1185">Reference proteome</keyword>
<dbReference type="KEGG" id="est:DN752_09860"/>
<feature type="region of interest" description="Disordered" evidence="1">
    <location>
        <begin position="261"/>
        <end position="294"/>
    </location>
</feature>
<evidence type="ECO:0000313" key="3">
    <source>
        <dbReference type="Proteomes" id="UP000248688"/>
    </source>
</evidence>
<dbReference type="Proteomes" id="UP000248688">
    <property type="component" value="Chromosome"/>
</dbReference>
<sequence>MRNLNIITALLLLFLVGSCISDLDNSKSRRLIDTQSQELLNSQRWFESNRPMLDQQSQENSRVIRLSKTPDWEYAVEHQLNDGRNVIEVYLNQDHEILASMEDKEDVNAFNTLLFFPVGEMEYEVYISRLYEYGGDKVFSAEDLTRYNFMSVPEAFSGTRMLFDWDEKPIGGWEYAKGNTSKIIKRVAKKQQDHKKANDYQQSRYDNQDSAEDSGTSSGGGSINYNCQYEIIRWYQVNPYGDDYYLGSDMYLECRFTEESSAPEKTSSNGGGYALPSNGHGPNPPQTDEACYDPHPTIPGMVVPCVPYEEDDYKIINNLTGKAACIYDKLINLRGGFRNAIQKFDGDFPVAHLKFQLGDLEKGFGVTIPPQTSEKDPVFHSEDYVITIKLDSGSDKEGVNQRPNLMVAKTIVHEVIHAEMVRKLMSLAGKPNFNSLTREKLENLLRQGDFPSMYEYYKKSRNWQHNLMADYFRGTIANILQEFDTGIAVPKGDKPDQLYLDLAWEGLRYNSAKSWNELGTVEQNRIKKVISDYLSNHKDEKCK</sequence>
<name>A0A2Z4IH23_9BACT</name>
<proteinExistence type="predicted"/>
<organism evidence="2 3">
    <name type="scientific">Echinicola strongylocentroti</name>
    <dbReference type="NCBI Taxonomy" id="1795355"/>
    <lineage>
        <taxon>Bacteria</taxon>
        <taxon>Pseudomonadati</taxon>
        <taxon>Bacteroidota</taxon>
        <taxon>Cytophagia</taxon>
        <taxon>Cytophagales</taxon>
        <taxon>Cyclobacteriaceae</taxon>
        <taxon>Echinicola</taxon>
    </lineage>
</organism>
<dbReference type="OrthoDB" id="839740at2"/>